<sequence>MPHFSDLNPELLNPAGDPLVFRATLNAHGLYSTENFVLRLSPRVHELMDAVLQGETDGLDPAEIVQAYSTYLHETLHWWQHVGSSAGLILSLAYPAQVLGSMEFARSFGQIVGAVKPMMAWALRAELDGKTHEDPALQAANIVVNNTLDISYYKQIASNPRRTKELARSTPYFESVGHSYLKAYGDVLGAITGSCDFPNDEFPDPTRWEPEWYRLREERCDGFVHGSIPPLAKVGLFAIFEGQARFSQIQFLASSGGPALLQTYREDGYFASPYGDAFEEFLRLTGREWPERFDSPLVGLFLLICDLAINPTRGFPLDIEYFEDFIRDVDPGARFTILCLAAADQPELASAIQKFNAIEYEFVAMRLAERCGYDDPRKALDAVVALLGDKGPVDALMEEYRTFAYGLTNMPIRVMVSHYIAFCRDKRKRPEFFCWPGIWMAASKATAEHQSLFLAHLSLFQDRGDTSKIFPRAMPGKTPGNLTRLVNGFYSSMLLFDMTLQWAVAPGPFRYDFSWLTGESDNPELVRSAKRQFVQFYGLDPDSFDLIDSSNAPSVDKKGA</sequence>
<name>A0A5E5BTK2_9BURK</name>
<proteinExistence type="predicted"/>
<keyword evidence="2" id="KW-1185">Reference proteome</keyword>
<dbReference type="AlphaFoldDB" id="A0A5E5BTK2"/>
<dbReference type="Proteomes" id="UP000382040">
    <property type="component" value="Unassembled WGS sequence"/>
</dbReference>
<organism evidence="1 2">
    <name type="scientific">Pandoraea bronchicola</name>
    <dbReference type="NCBI Taxonomy" id="2508287"/>
    <lineage>
        <taxon>Bacteria</taxon>
        <taxon>Pseudomonadati</taxon>
        <taxon>Pseudomonadota</taxon>
        <taxon>Betaproteobacteria</taxon>
        <taxon>Burkholderiales</taxon>
        <taxon>Burkholderiaceae</taxon>
        <taxon>Pandoraea</taxon>
    </lineage>
</organism>
<accession>A0A5E5BTK2</accession>
<reference evidence="1 2" key="1">
    <citation type="submission" date="2019-08" db="EMBL/GenBank/DDBJ databases">
        <authorList>
            <person name="Peeters C."/>
        </authorList>
    </citation>
    <scope>NUCLEOTIDE SEQUENCE [LARGE SCALE GENOMIC DNA]</scope>
    <source>
        <strain evidence="1 2">LMG 20603</strain>
    </source>
</reference>
<evidence type="ECO:0000313" key="2">
    <source>
        <dbReference type="Proteomes" id="UP000382040"/>
    </source>
</evidence>
<protein>
    <submittedName>
        <fullName evidence="1">Uncharacterized protein</fullName>
    </submittedName>
</protein>
<gene>
    <name evidence="1" type="ORF">PBR20603_01607</name>
</gene>
<dbReference type="OrthoDB" id="9149606at2"/>
<evidence type="ECO:0000313" key="1">
    <source>
        <dbReference type="EMBL" id="VVE87670.1"/>
    </source>
</evidence>
<dbReference type="EMBL" id="CABPST010000003">
    <property type="protein sequence ID" value="VVE87670.1"/>
    <property type="molecule type" value="Genomic_DNA"/>
</dbReference>
<dbReference type="RefSeq" id="WP_150559028.1">
    <property type="nucleotide sequence ID" value="NZ_CABPST010000003.1"/>
</dbReference>